<feature type="compositionally biased region" description="Polar residues" evidence="1">
    <location>
        <begin position="66"/>
        <end position="85"/>
    </location>
</feature>
<dbReference type="Proteomes" id="UP000887116">
    <property type="component" value="Unassembled WGS sequence"/>
</dbReference>
<feature type="compositionally biased region" description="Basic and acidic residues" evidence="1">
    <location>
        <begin position="1"/>
        <end position="25"/>
    </location>
</feature>
<evidence type="ECO:0000313" key="2">
    <source>
        <dbReference type="EMBL" id="GFQ80659.1"/>
    </source>
</evidence>
<comment type="caution">
    <text evidence="2">The sequence shown here is derived from an EMBL/GenBank/DDBJ whole genome shotgun (WGS) entry which is preliminary data.</text>
</comment>
<sequence length="91" mass="10324">MEERKRKHLSEIKESAWSKRLRPETSTDEDEEDISVFLPATRNSTDWSNATYSGSVKNLRRVTPKSVSGSFRQWSPKVDSNSSAAFGNMAE</sequence>
<gene>
    <name evidence="2" type="ORF">TNCT_600351</name>
</gene>
<dbReference type="EMBL" id="BMAO01002430">
    <property type="protein sequence ID" value="GFQ80659.1"/>
    <property type="molecule type" value="Genomic_DNA"/>
</dbReference>
<organism evidence="2 3">
    <name type="scientific">Trichonephila clavata</name>
    <name type="common">Joro spider</name>
    <name type="synonym">Nephila clavata</name>
    <dbReference type="NCBI Taxonomy" id="2740835"/>
    <lineage>
        <taxon>Eukaryota</taxon>
        <taxon>Metazoa</taxon>
        <taxon>Ecdysozoa</taxon>
        <taxon>Arthropoda</taxon>
        <taxon>Chelicerata</taxon>
        <taxon>Arachnida</taxon>
        <taxon>Araneae</taxon>
        <taxon>Araneomorphae</taxon>
        <taxon>Entelegynae</taxon>
        <taxon>Araneoidea</taxon>
        <taxon>Nephilidae</taxon>
        <taxon>Trichonephila</taxon>
    </lineage>
</organism>
<feature type="region of interest" description="Disordered" evidence="1">
    <location>
        <begin position="1"/>
        <end position="37"/>
    </location>
</feature>
<protein>
    <submittedName>
        <fullName evidence="2">Uncharacterized protein</fullName>
    </submittedName>
</protein>
<proteinExistence type="predicted"/>
<evidence type="ECO:0000256" key="1">
    <source>
        <dbReference type="SAM" id="MobiDB-lite"/>
    </source>
</evidence>
<accession>A0A8X6KPP9</accession>
<evidence type="ECO:0000313" key="3">
    <source>
        <dbReference type="Proteomes" id="UP000887116"/>
    </source>
</evidence>
<dbReference type="AlphaFoldDB" id="A0A8X6KPP9"/>
<name>A0A8X6KPP9_TRICU</name>
<feature type="region of interest" description="Disordered" evidence="1">
    <location>
        <begin position="66"/>
        <end position="91"/>
    </location>
</feature>
<keyword evidence="3" id="KW-1185">Reference proteome</keyword>
<reference evidence="2" key="1">
    <citation type="submission" date="2020-07" db="EMBL/GenBank/DDBJ databases">
        <title>Multicomponent nature underlies the extraordinary mechanical properties of spider dragline silk.</title>
        <authorList>
            <person name="Kono N."/>
            <person name="Nakamura H."/>
            <person name="Mori M."/>
            <person name="Yoshida Y."/>
            <person name="Ohtoshi R."/>
            <person name="Malay A.D."/>
            <person name="Moran D.A.P."/>
            <person name="Tomita M."/>
            <person name="Numata K."/>
            <person name="Arakawa K."/>
        </authorList>
    </citation>
    <scope>NUCLEOTIDE SEQUENCE</scope>
</reference>